<dbReference type="RefSeq" id="WP_227747029.1">
    <property type="nucleotide sequence ID" value="NZ_CYGY02000096.1"/>
</dbReference>
<comment type="caution">
    <text evidence="7">The sequence shown here is derived from an EMBL/GenBank/DDBJ whole genome shotgun (WGS) entry which is preliminary data.</text>
</comment>
<dbReference type="InterPro" id="IPR036388">
    <property type="entry name" value="WH-like_DNA-bd_sf"/>
</dbReference>
<dbReference type="Gene3D" id="3.30.450.40">
    <property type="match status" value="1"/>
</dbReference>
<sequence length="310" mass="34530">MNRSNALTASALSTATSLRPPKQPSHKDLDYPPAALEFGKIRELLQSFADDADFSMNLARGISILRVFTIADRALGNKEICERTGLPKATVSRLCYTLTQLGCLTRDPISQKFVLGWGVLAMCHPLLGKIQIRQAARPLMEELATTTGCTVNLGIRDRNDVVYIESVRGDKGNRFTPDIGMHVPWIAAAIGRALILGYSRGSRESLVNQSKVQEPKLFEIYSSIWEADIRRHGRFGYCESEGDWLKGDYAIAMPVRCPASETPIAMSCTLFGGKEAGIRLRNKVLPHLREKVNALEEKMLLTEARRERRI</sequence>
<accession>A0A1N7SU63</accession>
<evidence type="ECO:0000259" key="5">
    <source>
        <dbReference type="PROSITE" id="PS51077"/>
    </source>
</evidence>
<proteinExistence type="predicted"/>
<evidence type="ECO:0000313" key="8">
    <source>
        <dbReference type="Proteomes" id="UP000195569"/>
    </source>
</evidence>
<feature type="domain" description="IclR-ED" evidence="6">
    <location>
        <begin position="118"/>
        <end position="301"/>
    </location>
</feature>
<dbReference type="EMBL" id="CYGY02000096">
    <property type="protein sequence ID" value="SIT50920.1"/>
    <property type="molecule type" value="Genomic_DNA"/>
</dbReference>
<dbReference type="Pfam" id="PF01614">
    <property type="entry name" value="IclR_C"/>
    <property type="match status" value="1"/>
</dbReference>
<dbReference type="InterPro" id="IPR014757">
    <property type="entry name" value="Tscrpt_reg_IclR_C"/>
</dbReference>
<keyword evidence="3" id="KW-0804">Transcription</keyword>
<dbReference type="Gene3D" id="1.10.10.10">
    <property type="entry name" value="Winged helix-like DNA-binding domain superfamily/Winged helix DNA-binding domain"/>
    <property type="match status" value="1"/>
</dbReference>
<dbReference type="GO" id="GO:0003700">
    <property type="term" value="F:DNA-binding transcription factor activity"/>
    <property type="evidence" value="ECO:0007669"/>
    <property type="project" value="TreeGrafter"/>
</dbReference>
<feature type="compositionally biased region" description="Low complexity" evidence="4">
    <location>
        <begin position="1"/>
        <end position="18"/>
    </location>
</feature>
<dbReference type="InterPro" id="IPR036390">
    <property type="entry name" value="WH_DNA-bd_sf"/>
</dbReference>
<evidence type="ECO:0000256" key="1">
    <source>
        <dbReference type="ARBA" id="ARBA00023015"/>
    </source>
</evidence>
<keyword evidence="8" id="KW-1185">Reference proteome</keyword>
<evidence type="ECO:0000259" key="6">
    <source>
        <dbReference type="PROSITE" id="PS51078"/>
    </source>
</evidence>
<reference evidence="7" key="1">
    <citation type="submission" date="2016-12" db="EMBL/GenBank/DDBJ databases">
        <authorList>
            <person name="Moulin L."/>
        </authorList>
    </citation>
    <scope>NUCLEOTIDE SEQUENCE [LARGE SCALE GENOMIC DNA]</scope>
    <source>
        <strain evidence="7">STM 7183</strain>
    </source>
</reference>
<evidence type="ECO:0000256" key="3">
    <source>
        <dbReference type="ARBA" id="ARBA00023163"/>
    </source>
</evidence>
<protein>
    <submittedName>
        <fullName evidence="7">Transcriptional regulator, IclR family (Modular protein)</fullName>
    </submittedName>
</protein>
<dbReference type="SUPFAM" id="SSF46785">
    <property type="entry name" value="Winged helix' DNA-binding domain"/>
    <property type="match status" value="1"/>
</dbReference>
<feature type="domain" description="HTH iclR-type" evidence="5">
    <location>
        <begin position="55"/>
        <end position="117"/>
    </location>
</feature>
<dbReference type="SMART" id="SM00346">
    <property type="entry name" value="HTH_ICLR"/>
    <property type="match status" value="1"/>
</dbReference>
<feature type="region of interest" description="Disordered" evidence="4">
    <location>
        <begin position="1"/>
        <end position="29"/>
    </location>
</feature>
<dbReference type="GO" id="GO:0003677">
    <property type="term" value="F:DNA binding"/>
    <property type="evidence" value="ECO:0007669"/>
    <property type="project" value="UniProtKB-KW"/>
</dbReference>
<keyword evidence="2" id="KW-0238">DNA-binding</keyword>
<dbReference type="PROSITE" id="PS51077">
    <property type="entry name" value="HTH_ICLR"/>
    <property type="match status" value="1"/>
</dbReference>
<dbReference type="Pfam" id="PF09339">
    <property type="entry name" value="HTH_IclR"/>
    <property type="match status" value="1"/>
</dbReference>
<dbReference type="InterPro" id="IPR029016">
    <property type="entry name" value="GAF-like_dom_sf"/>
</dbReference>
<gene>
    <name evidence="7" type="ORF">BN2476_960071</name>
</gene>
<evidence type="ECO:0000256" key="2">
    <source>
        <dbReference type="ARBA" id="ARBA00023125"/>
    </source>
</evidence>
<dbReference type="AlphaFoldDB" id="A0A1N7SU63"/>
<name>A0A1N7SU63_9BURK</name>
<evidence type="ECO:0000256" key="4">
    <source>
        <dbReference type="SAM" id="MobiDB-lite"/>
    </source>
</evidence>
<dbReference type="Proteomes" id="UP000195569">
    <property type="component" value="Unassembled WGS sequence"/>
</dbReference>
<dbReference type="InterPro" id="IPR005471">
    <property type="entry name" value="Tscrpt_reg_IclR_N"/>
</dbReference>
<organism evidence="7 8">
    <name type="scientific">Paraburkholderia piptadeniae</name>
    <dbReference type="NCBI Taxonomy" id="1701573"/>
    <lineage>
        <taxon>Bacteria</taxon>
        <taxon>Pseudomonadati</taxon>
        <taxon>Pseudomonadota</taxon>
        <taxon>Betaproteobacteria</taxon>
        <taxon>Burkholderiales</taxon>
        <taxon>Burkholderiaceae</taxon>
        <taxon>Paraburkholderia</taxon>
    </lineage>
</organism>
<keyword evidence="1" id="KW-0805">Transcription regulation</keyword>
<dbReference type="PANTHER" id="PTHR30136">
    <property type="entry name" value="HELIX-TURN-HELIX TRANSCRIPTIONAL REGULATOR, ICLR FAMILY"/>
    <property type="match status" value="1"/>
</dbReference>
<dbReference type="PROSITE" id="PS51078">
    <property type="entry name" value="ICLR_ED"/>
    <property type="match status" value="1"/>
</dbReference>
<evidence type="ECO:0000313" key="7">
    <source>
        <dbReference type="EMBL" id="SIT50920.1"/>
    </source>
</evidence>
<dbReference type="PANTHER" id="PTHR30136:SF33">
    <property type="entry name" value="TRANSCRIPTIONAL REGULATORY PROTEIN"/>
    <property type="match status" value="1"/>
</dbReference>
<dbReference type="InterPro" id="IPR050707">
    <property type="entry name" value="HTH_MetabolicPath_Reg"/>
</dbReference>
<dbReference type="GO" id="GO:0045892">
    <property type="term" value="P:negative regulation of DNA-templated transcription"/>
    <property type="evidence" value="ECO:0007669"/>
    <property type="project" value="TreeGrafter"/>
</dbReference>
<dbReference type="SUPFAM" id="SSF55781">
    <property type="entry name" value="GAF domain-like"/>
    <property type="match status" value="1"/>
</dbReference>